<evidence type="ECO:0000313" key="2">
    <source>
        <dbReference type="EMBL" id="MDR4307844.1"/>
    </source>
</evidence>
<feature type="transmembrane region" description="Helical" evidence="1">
    <location>
        <begin position="156"/>
        <end position="173"/>
    </location>
</feature>
<dbReference type="EMBL" id="JADBEO010000034">
    <property type="protein sequence ID" value="MDR4307844.1"/>
    <property type="molecule type" value="Genomic_DNA"/>
</dbReference>
<keyword evidence="1" id="KW-0812">Transmembrane</keyword>
<organism evidence="2 3">
    <name type="scientific">Chelatococcus sambhunathii</name>
    <dbReference type="NCBI Taxonomy" id="363953"/>
    <lineage>
        <taxon>Bacteria</taxon>
        <taxon>Pseudomonadati</taxon>
        <taxon>Pseudomonadota</taxon>
        <taxon>Alphaproteobacteria</taxon>
        <taxon>Hyphomicrobiales</taxon>
        <taxon>Chelatococcaceae</taxon>
        <taxon>Chelatococcus</taxon>
    </lineage>
</organism>
<dbReference type="InterPro" id="IPR043130">
    <property type="entry name" value="CDP-OH_PTrfase_TM_dom"/>
</dbReference>
<accession>A0ABU1DI86</accession>
<keyword evidence="3" id="KW-1185">Reference proteome</keyword>
<feature type="transmembrane region" description="Helical" evidence="1">
    <location>
        <begin position="110"/>
        <end position="135"/>
    </location>
</feature>
<evidence type="ECO:0000313" key="3">
    <source>
        <dbReference type="Proteomes" id="UP001181622"/>
    </source>
</evidence>
<keyword evidence="1" id="KW-1133">Transmembrane helix</keyword>
<sequence>MPKAEPARRPIASRDAGWAKAFAARLAASSVTPNQISGVSVLFAAAGCALIGLVQNPAGWLGAALCVQLRLVCNLLDGMVAIEGGKKSSVGALWNEFPDRVADTLLLVPVGYAAGLGWAGWAAALLAALTAYVRVFGGSLGLAQDFSGIMAKQRRMALLTAALVAQAIEWTFSQTRWSLLVAILLIAAGSAVTCVTRTLAVVRELEGR</sequence>
<comment type="caution">
    <text evidence="2">The sequence shown here is derived from an EMBL/GenBank/DDBJ whole genome shotgun (WGS) entry which is preliminary data.</text>
</comment>
<keyword evidence="1" id="KW-0472">Membrane</keyword>
<dbReference type="Gene3D" id="1.20.120.1760">
    <property type="match status" value="1"/>
</dbReference>
<feature type="transmembrane region" description="Helical" evidence="1">
    <location>
        <begin position="179"/>
        <end position="202"/>
    </location>
</feature>
<name>A0ABU1DI86_9HYPH</name>
<gene>
    <name evidence="2" type="ORF">IHQ68_14565</name>
</gene>
<evidence type="ECO:0000256" key="1">
    <source>
        <dbReference type="SAM" id="Phobius"/>
    </source>
</evidence>
<reference evidence="2" key="1">
    <citation type="submission" date="2020-10" db="EMBL/GenBank/DDBJ databases">
        <authorList>
            <person name="Abbas A."/>
            <person name="Razzaq R."/>
            <person name="Waqas M."/>
            <person name="Abbas N."/>
            <person name="Nielsen T.K."/>
            <person name="Hansen L.H."/>
            <person name="Hussain S."/>
            <person name="Shahid M."/>
        </authorList>
    </citation>
    <scope>NUCLEOTIDE SEQUENCE</scope>
    <source>
        <strain evidence="2">S14</strain>
    </source>
</reference>
<proteinExistence type="predicted"/>
<dbReference type="Proteomes" id="UP001181622">
    <property type="component" value="Unassembled WGS sequence"/>
</dbReference>
<protein>
    <submittedName>
        <fullName evidence="2">CDP-alcohol phosphatidyltransferase family protein</fullName>
    </submittedName>
</protein>
<feature type="transmembrane region" description="Helical" evidence="1">
    <location>
        <begin position="36"/>
        <end position="54"/>
    </location>
</feature>